<dbReference type="EMBL" id="MN938924">
    <property type="protein sequence ID" value="QNH68991.1"/>
    <property type="molecule type" value="Genomic_DNA"/>
</dbReference>
<geneLocation type="mitochondrion" evidence="2"/>
<reference evidence="2" key="1">
    <citation type="journal article" date="2020" name="Mitochondrial DNA Part B Resour">
        <title>Sequence and phylogenetic analysis of the mitochondrial genome for the groundhopper Mazarredia convexa (Orthoptera: Tetrigidae).</title>
        <authorList>
            <person name="Li X.-D."/>
            <person name="Zhang W."/>
            <person name="Xin L."/>
            <person name="Ye R."/>
            <person name="Deng W.-a."/>
            <person name="Li R."/>
        </authorList>
    </citation>
    <scope>NUCLEOTIDE SEQUENCE</scope>
</reference>
<protein>
    <submittedName>
        <fullName evidence="2">ATP synthase F0 subunit 8</fullName>
    </submittedName>
</protein>
<gene>
    <name evidence="2" type="primary">ATP8</name>
</gene>
<evidence type="ECO:0000256" key="1">
    <source>
        <dbReference type="SAM" id="Phobius"/>
    </source>
</evidence>
<keyword evidence="2" id="KW-0496">Mitochondrion</keyword>
<name>A0A7G7WR14_9ORTH</name>
<accession>A0A7G7WR14</accession>
<organism evidence="2">
    <name type="scientific">Mazarredia convexa</name>
    <dbReference type="NCBI Taxonomy" id="1634147"/>
    <lineage>
        <taxon>Eukaryota</taxon>
        <taxon>Metazoa</taxon>
        <taxon>Ecdysozoa</taxon>
        <taxon>Arthropoda</taxon>
        <taxon>Hexapoda</taxon>
        <taxon>Insecta</taxon>
        <taxon>Pterygota</taxon>
        <taxon>Neoptera</taxon>
        <taxon>Polyneoptera</taxon>
        <taxon>Orthoptera</taxon>
        <taxon>Caelifera</taxon>
        <taxon>Acrididea</taxon>
        <taxon>Tetrigoidea</taxon>
        <taxon>Tetrigidae</taxon>
        <taxon>Metrodorinae</taxon>
        <taxon>Mazarredia</taxon>
    </lineage>
</organism>
<keyword evidence="1" id="KW-1133">Transmembrane helix</keyword>
<sequence>MPQMSNIMWLPLMLYFSTIMITLFSMMFSMLSINKKAESKKPWLKQNKWQW</sequence>
<keyword evidence="1" id="KW-0812">Transmembrane</keyword>
<keyword evidence="1" id="KW-0472">Membrane</keyword>
<dbReference type="AlphaFoldDB" id="A0A7G7WR14"/>
<proteinExistence type="predicted"/>
<feature type="transmembrane region" description="Helical" evidence="1">
    <location>
        <begin position="12"/>
        <end position="33"/>
    </location>
</feature>
<evidence type="ECO:0000313" key="2">
    <source>
        <dbReference type="EMBL" id="QNH68991.1"/>
    </source>
</evidence>